<feature type="transmembrane region" description="Helical" evidence="3">
    <location>
        <begin position="111"/>
        <end position="130"/>
    </location>
</feature>
<dbReference type="InterPro" id="IPR029787">
    <property type="entry name" value="Nucleotide_cyclase"/>
</dbReference>
<gene>
    <name evidence="5" type="ORF">K3136_02400</name>
</gene>
<dbReference type="SUPFAM" id="SSF55073">
    <property type="entry name" value="Nucleotide cyclase"/>
    <property type="match status" value="1"/>
</dbReference>
<dbReference type="CDD" id="cd01949">
    <property type="entry name" value="GGDEF"/>
    <property type="match status" value="1"/>
</dbReference>
<dbReference type="NCBIfam" id="TIGR00254">
    <property type="entry name" value="GGDEF"/>
    <property type="match status" value="1"/>
</dbReference>
<reference evidence="5 6" key="1">
    <citation type="submission" date="2021-08" db="EMBL/GenBank/DDBJ databases">
        <title>Comparative Genomics Analysis of the Genus Qipengyuania Reveals Extensive Genetic Diversity and Metabolic Versatility, Including the Description of Fifteen Novel Species.</title>
        <authorList>
            <person name="Liu Y."/>
        </authorList>
    </citation>
    <scope>NUCLEOTIDE SEQUENCE [LARGE SCALE GENOMIC DNA]</scope>
    <source>
        <strain evidence="5 6">1NDH1</strain>
    </source>
</reference>
<name>A0ABX9A5K3_9SPHN</name>
<feature type="transmembrane region" description="Helical" evidence="3">
    <location>
        <begin position="160"/>
        <end position="181"/>
    </location>
</feature>
<keyword evidence="3" id="KW-0472">Membrane</keyword>
<dbReference type="Pfam" id="PF00990">
    <property type="entry name" value="GGDEF"/>
    <property type="match status" value="1"/>
</dbReference>
<keyword evidence="3" id="KW-0812">Transmembrane</keyword>
<evidence type="ECO:0000256" key="1">
    <source>
        <dbReference type="ARBA" id="ARBA00012528"/>
    </source>
</evidence>
<dbReference type="Proteomes" id="UP000824321">
    <property type="component" value="Chromosome"/>
</dbReference>
<dbReference type="EMBL" id="CP081294">
    <property type="protein sequence ID" value="QZD95599.1"/>
    <property type="molecule type" value="Genomic_DNA"/>
</dbReference>
<dbReference type="InterPro" id="IPR000160">
    <property type="entry name" value="GGDEF_dom"/>
</dbReference>
<feature type="domain" description="GGDEF" evidence="4">
    <location>
        <begin position="265"/>
        <end position="401"/>
    </location>
</feature>
<feature type="transmembrane region" description="Helical" evidence="3">
    <location>
        <begin position="49"/>
        <end position="66"/>
    </location>
</feature>
<dbReference type="PROSITE" id="PS50887">
    <property type="entry name" value="GGDEF"/>
    <property type="match status" value="1"/>
</dbReference>
<proteinExistence type="predicted"/>
<dbReference type="InterPro" id="IPR043128">
    <property type="entry name" value="Rev_trsase/Diguanyl_cyclase"/>
</dbReference>
<dbReference type="RefSeq" id="WP_221431338.1">
    <property type="nucleotide sequence ID" value="NZ_CP081294.1"/>
</dbReference>
<feature type="transmembrane region" description="Helical" evidence="3">
    <location>
        <begin position="136"/>
        <end position="153"/>
    </location>
</feature>
<keyword evidence="3" id="KW-1133">Transmembrane helix</keyword>
<comment type="catalytic activity">
    <reaction evidence="2">
        <text>2 GTP = 3',3'-c-di-GMP + 2 diphosphate</text>
        <dbReference type="Rhea" id="RHEA:24898"/>
        <dbReference type="ChEBI" id="CHEBI:33019"/>
        <dbReference type="ChEBI" id="CHEBI:37565"/>
        <dbReference type="ChEBI" id="CHEBI:58805"/>
        <dbReference type="EC" id="2.7.7.65"/>
    </reaction>
</comment>
<accession>A0ABX9A5K3</accession>
<dbReference type="Gene3D" id="3.30.70.270">
    <property type="match status" value="1"/>
</dbReference>
<dbReference type="PANTHER" id="PTHR45138:SF9">
    <property type="entry name" value="DIGUANYLATE CYCLASE DGCM-RELATED"/>
    <property type="match status" value="1"/>
</dbReference>
<evidence type="ECO:0000256" key="3">
    <source>
        <dbReference type="SAM" id="Phobius"/>
    </source>
</evidence>
<sequence>MVRRYYDRVHNNGRTEISGLPEADRDEGWIAERQYEVLRAISEVEKRTLLANILGTALIVGIAQMLPNRTAFLFPALFRFIAILLTAIVYERMRREISASRSIQRTITAGMAVGVLGGSSWALLLMPLLLEPSTHPAAFLVFGGIMICVSLVVTNTSSTLHIWAPFIFAFLATGGIGLAAAPTDFALVMGPGLVLVFAAVSLFSFGAAKQRIVAADMLVQNMRLGEELSEALSQAEFLATRDPLTGLYNRRAIFEHELHAEALCDPGHMMIIDVDRFKRVNDKFGHDRGDRLLIAIAASIRDGLRELDGDTHFAARLGGEEFAVFIDVPDVDDAIAIAEKLRLNIENLASEEKLPVGLATASIGLSALRKNETVGDALQRADDALYEAKSAGRNQVCYNPGCPYSLSRPAGPHRPET</sequence>
<keyword evidence="6" id="KW-1185">Reference proteome</keyword>
<dbReference type="SMART" id="SM00267">
    <property type="entry name" value="GGDEF"/>
    <property type="match status" value="1"/>
</dbReference>
<evidence type="ECO:0000256" key="2">
    <source>
        <dbReference type="ARBA" id="ARBA00034247"/>
    </source>
</evidence>
<dbReference type="EC" id="2.7.7.65" evidence="1"/>
<dbReference type="PANTHER" id="PTHR45138">
    <property type="entry name" value="REGULATORY COMPONENTS OF SENSORY TRANSDUCTION SYSTEM"/>
    <property type="match status" value="1"/>
</dbReference>
<evidence type="ECO:0000313" key="5">
    <source>
        <dbReference type="EMBL" id="QZD95599.1"/>
    </source>
</evidence>
<organism evidence="5 6">
    <name type="scientific">Qipengyuania gelatinilytica</name>
    <dbReference type="NCBI Taxonomy" id="2867231"/>
    <lineage>
        <taxon>Bacteria</taxon>
        <taxon>Pseudomonadati</taxon>
        <taxon>Pseudomonadota</taxon>
        <taxon>Alphaproteobacteria</taxon>
        <taxon>Sphingomonadales</taxon>
        <taxon>Erythrobacteraceae</taxon>
        <taxon>Qipengyuania</taxon>
    </lineage>
</organism>
<feature type="transmembrane region" description="Helical" evidence="3">
    <location>
        <begin position="187"/>
        <end position="208"/>
    </location>
</feature>
<evidence type="ECO:0000259" key="4">
    <source>
        <dbReference type="PROSITE" id="PS50887"/>
    </source>
</evidence>
<protein>
    <recommendedName>
        <fullName evidence="1">diguanylate cyclase</fullName>
        <ecNumber evidence="1">2.7.7.65</ecNumber>
    </recommendedName>
</protein>
<feature type="transmembrane region" description="Helical" evidence="3">
    <location>
        <begin position="72"/>
        <end position="90"/>
    </location>
</feature>
<dbReference type="InterPro" id="IPR050469">
    <property type="entry name" value="Diguanylate_Cyclase"/>
</dbReference>
<evidence type="ECO:0000313" key="6">
    <source>
        <dbReference type="Proteomes" id="UP000824321"/>
    </source>
</evidence>